<dbReference type="InterPro" id="IPR029058">
    <property type="entry name" value="AB_hydrolase_fold"/>
</dbReference>
<dbReference type="InterPro" id="IPR004167">
    <property type="entry name" value="PSBD"/>
</dbReference>
<dbReference type="GO" id="GO:0016787">
    <property type="term" value="F:hydrolase activity"/>
    <property type="evidence" value="ECO:0007669"/>
    <property type="project" value="UniProtKB-KW"/>
</dbReference>
<dbReference type="SUPFAM" id="SSF51230">
    <property type="entry name" value="Single hybrid motif"/>
    <property type="match status" value="1"/>
</dbReference>
<comment type="similarity">
    <text evidence="1">Belongs to the 2-oxoacid dehydrogenase family.</text>
</comment>
<comment type="caution">
    <text evidence="2">The sequence shown here is derived from an EMBL/GenBank/DDBJ whole genome shotgun (WGS) entry which is preliminary data.</text>
</comment>
<dbReference type="InterPro" id="IPR051411">
    <property type="entry name" value="Polyketide_trans_af380"/>
</dbReference>
<proteinExistence type="inferred from homology"/>
<dbReference type="InterPro" id="IPR000073">
    <property type="entry name" value="AB_hydrolase_1"/>
</dbReference>
<dbReference type="Pfam" id="PF00364">
    <property type="entry name" value="Biotin_lipoyl"/>
    <property type="match status" value="1"/>
</dbReference>
<dbReference type="PRINTS" id="PR00111">
    <property type="entry name" value="ABHYDROLASE"/>
</dbReference>
<organism evidence="2">
    <name type="scientific">Thermomicrobium roseum</name>
    <dbReference type="NCBI Taxonomy" id="500"/>
    <lineage>
        <taxon>Bacteria</taxon>
        <taxon>Pseudomonadati</taxon>
        <taxon>Thermomicrobiota</taxon>
        <taxon>Thermomicrobia</taxon>
        <taxon>Thermomicrobiales</taxon>
        <taxon>Thermomicrobiaceae</taxon>
        <taxon>Thermomicrobium</taxon>
    </lineage>
</organism>
<keyword evidence="2" id="KW-0378">Hydrolase</keyword>
<dbReference type="Gene3D" id="3.40.50.1820">
    <property type="entry name" value="alpha/beta hydrolase"/>
    <property type="match status" value="1"/>
</dbReference>
<dbReference type="AlphaFoldDB" id="A0A7C1K413"/>
<dbReference type="PROSITE" id="PS51826">
    <property type="entry name" value="PSBD"/>
    <property type="match status" value="1"/>
</dbReference>
<dbReference type="Gene3D" id="4.10.320.10">
    <property type="entry name" value="E3-binding domain"/>
    <property type="match status" value="1"/>
</dbReference>
<gene>
    <name evidence="2" type="ORF">ENP47_07795</name>
</gene>
<dbReference type="SUPFAM" id="SSF47005">
    <property type="entry name" value="Peripheral subunit-binding domain of 2-oxo acid dehydrogenase complex"/>
    <property type="match status" value="1"/>
</dbReference>
<dbReference type="Gene3D" id="1.10.10.800">
    <property type="match status" value="1"/>
</dbReference>
<dbReference type="CDD" id="cd06849">
    <property type="entry name" value="lipoyl_domain"/>
    <property type="match status" value="1"/>
</dbReference>
<dbReference type="GO" id="GO:0016746">
    <property type="term" value="F:acyltransferase activity"/>
    <property type="evidence" value="ECO:0007669"/>
    <property type="project" value="InterPro"/>
</dbReference>
<protein>
    <submittedName>
        <fullName evidence="2">Alpha/beta fold hydrolase</fullName>
    </submittedName>
</protein>
<accession>A0A7C1K413</accession>
<dbReference type="InterPro" id="IPR011053">
    <property type="entry name" value="Single_hybrid_motif"/>
</dbReference>
<name>A0A7C1K413_THERO</name>
<evidence type="ECO:0000256" key="1">
    <source>
        <dbReference type="ARBA" id="ARBA00007317"/>
    </source>
</evidence>
<dbReference type="PROSITE" id="PS50968">
    <property type="entry name" value="BIOTINYL_LIPOYL"/>
    <property type="match status" value="1"/>
</dbReference>
<dbReference type="Gene3D" id="2.40.50.100">
    <property type="match status" value="1"/>
</dbReference>
<evidence type="ECO:0000313" key="2">
    <source>
        <dbReference type="EMBL" id="HEF65483.1"/>
    </source>
</evidence>
<dbReference type="PANTHER" id="PTHR47751:SF2">
    <property type="entry name" value="DLTD N-TERMINAL DOMAIN PROTEIN (AFU_ORTHOLOGUE AFUA_8G00380)-RELATED"/>
    <property type="match status" value="1"/>
</dbReference>
<dbReference type="SUPFAM" id="SSF53474">
    <property type="entry name" value="alpha/beta-Hydrolases"/>
    <property type="match status" value="1"/>
</dbReference>
<dbReference type="EMBL" id="DSJL01000011">
    <property type="protein sequence ID" value="HEF65483.1"/>
    <property type="molecule type" value="Genomic_DNA"/>
</dbReference>
<dbReference type="Pfam" id="PF00561">
    <property type="entry name" value="Abhydrolase_1"/>
    <property type="match status" value="1"/>
</dbReference>
<dbReference type="PANTHER" id="PTHR47751">
    <property type="entry name" value="SUPERFAMILY HYDROLASE, PUTATIVE (AFU_ORTHOLOGUE AFUA_2G16580)-RELATED"/>
    <property type="match status" value="1"/>
</dbReference>
<dbReference type="Pfam" id="PF02817">
    <property type="entry name" value="E3_binding"/>
    <property type="match status" value="1"/>
</dbReference>
<sequence length="475" mass="51354">MATVLVIPKLGLTMTEGRVGRWLKQLGEPVQAGEPVLEVETEKLTVEVEAPASGILAHILAEEGVVLPVTAPVAVIAEPGEAVDLASLLPATSGAAATPVMASGSTMQERTMQEQAHAQSPTPTGEIRATPAARKLARDHGIDLARVRGTGPGGRITAEDVERYLASQGTAWPRGEPVRFWSDGLALAGELFLPLGTDTAVPGVVLCTGIQGLKELGMPLLAQALADAGYAALIFDYRGFGASEGPRGRLLPQERIRDARAALTFLETLPMIDRTRLAILGLSLGGAHALSLAATDERVQACIAIAPVTNGRRWLRSLRAEWQWRVFLEELATDRRERVQSGTSRRVRLSIVMPPDPETDVTLRELGKRFPELAVDPEITLESAEALLEYAPEREIGEIAPRPVLLIHGIQDVLVAPDESREAYARAGDPKRLILVEGMGHFNWLNPQHAVFRRVIDEVTVWLRQWLLGDGSRVG</sequence>
<dbReference type="InterPro" id="IPR000089">
    <property type="entry name" value="Biotin_lipoyl"/>
</dbReference>
<reference evidence="2" key="1">
    <citation type="journal article" date="2020" name="mSystems">
        <title>Genome- and Community-Level Interaction Insights into Carbon Utilization and Element Cycling Functions of Hydrothermarchaeota in Hydrothermal Sediment.</title>
        <authorList>
            <person name="Zhou Z."/>
            <person name="Liu Y."/>
            <person name="Xu W."/>
            <person name="Pan J."/>
            <person name="Luo Z.H."/>
            <person name="Li M."/>
        </authorList>
    </citation>
    <scope>NUCLEOTIDE SEQUENCE [LARGE SCALE GENOMIC DNA]</scope>
    <source>
        <strain evidence="2">SpSt-222</strain>
    </source>
</reference>
<dbReference type="InterPro" id="IPR036625">
    <property type="entry name" value="E3-bd_dom_sf"/>
</dbReference>